<feature type="region of interest" description="Disordered" evidence="1">
    <location>
        <begin position="19"/>
        <end position="78"/>
    </location>
</feature>
<dbReference type="AlphaFoldDB" id="A0A645I801"/>
<sequence length="78" mass="8647">MQPRHGLLPGPREIAAYQGDLAGAPDRRRQDDQRDQREPPIEGDHRDGRGDRGGQIGRHRGGGRGEHRLQAGHIVDQS</sequence>
<organism evidence="2">
    <name type="scientific">bioreactor metagenome</name>
    <dbReference type="NCBI Taxonomy" id="1076179"/>
    <lineage>
        <taxon>unclassified sequences</taxon>
        <taxon>metagenomes</taxon>
        <taxon>ecological metagenomes</taxon>
    </lineage>
</organism>
<comment type="caution">
    <text evidence="2">The sequence shown here is derived from an EMBL/GenBank/DDBJ whole genome shotgun (WGS) entry which is preliminary data.</text>
</comment>
<gene>
    <name evidence="2" type="ORF">SDC9_194862</name>
</gene>
<feature type="compositionally biased region" description="Basic and acidic residues" evidence="1">
    <location>
        <begin position="25"/>
        <end position="52"/>
    </location>
</feature>
<evidence type="ECO:0000313" key="2">
    <source>
        <dbReference type="EMBL" id="MPN47260.1"/>
    </source>
</evidence>
<accession>A0A645I801</accession>
<name>A0A645I801_9ZZZZ</name>
<dbReference type="EMBL" id="VSSQ01108622">
    <property type="protein sequence ID" value="MPN47260.1"/>
    <property type="molecule type" value="Genomic_DNA"/>
</dbReference>
<reference evidence="2" key="1">
    <citation type="submission" date="2019-08" db="EMBL/GenBank/DDBJ databases">
        <authorList>
            <person name="Kucharzyk K."/>
            <person name="Murdoch R.W."/>
            <person name="Higgins S."/>
            <person name="Loffler F."/>
        </authorList>
    </citation>
    <scope>NUCLEOTIDE SEQUENCE</scope>
</reference>
<evidence type="ECO:0000256" key="1">
    <source>
        <dbReference type="SAM" id="MobiDB-lite"/>
    </source>
</evidence>
<protein>
    <submittedName>
        <fullName evidence="2">Uncharacterized protein</fullName>
    </submittedName>
</protein>
<proteinExistence type="predicted"/>